<feature type="compositionally biased region" description="Basic and acidic residues" evidence="1">
    <location>
        <begin position="426"/>
        <end position="441"/>
    </location>
</feature>
<dbReference type="Gene3D" id="1.10.720.40">
    <property type="match status" value="1"/>
</dbReference>
<keyword evidence="4" id="KW-1185">Reference proteome</keyword>
<feature type="compositionally biased region" description="Low complexity" evidence="1">
    <location>
        <begin position="270"/>
        <end position="285"/>
    </location>
</feature>
<feature type="region of interest" description="Disordered" evidence="1">
    <location>
        <begin position="365"/>
        <end position="444"/>
    </location>
</feature>
<organism evidence="3 4">
    <name type="scientific">Blyttiomyces helicus</name>
    <dbReference type="NCBI Taxonomy" id="388810"/>
    <lineage>
        <taxon>Eukaryota</taxon>
        <taxon>Fungi</taxon>
        <taxon>Fungi incertae sedis</taxon>
        <taxon>Chytridiomycota</taxon>
        <taxon>Chytridiomycota incertae sedis</taxon>
        <taxon>Chytridiomycetes</taxon>
        <taxon>Chytridiomycetes incertae sedis</taxon>
        <taxon>Blyttiomyces</taxon>
    </lineage>
</organism>
<feature type="compositionally biased region" description="Low complexity" evidence="1">
    <location>
        <begin position="298"/>
        <end position="323"/>
    </location>
</feature>
<feature type="region of interest" description="Disordered" evidence="1">
    <location>
        <begin position="473"/>
        <end position="507"/>
    </location>
</feature>
<evidence type="ECO:0000256" key="2">
    <source>
        <dbReference type="SAM" id="Phobius"/>
    </source>
</evidence>
<feature type="region of interest" description="Disordered" evidence="1">
    <location>
        <begin position="791"/>
        <end position="811"/>
    </location>
</feature>
<sequence>MSRPHLFLPPAHLAKDFDPASQTINELASILSQEGVTLPAAKQKRAFYIDLFNETIKKDRLALLQKRRAVRPSNRGIIHVNLGGGVPAPDIQTTADLVHPHVAPGAEELRLHGEHAYDARDEEADDLEPERTVHDSVIADHASPGEPLLEGEEDELLEAVEIVVAGELEGEYLNDSEGLVVVDDDSNDEEFEGEVDTNDGEGLVVVDDGSSEVEEEEEEDAVNKVENEGTMAYDEYQEERSLEYDEDPEEQIEQAEPVGELGNKRMAKVSSPGLSSLPASACAPLYKPPRSSSAQDQTPTTDPTPSTSSASSTPSDTSPISPTLATIAGRRSKHATWRPVDQVAGAPIAFPLPATSAFARPNALPASSLLHPSNETQPNSPFVDNSLNVPNRPNTACASSPATPPPSTRHRHHPESPLSPSVQPPSKRDQSARKTPADLRKRVLTSNMRRESLLLSPIVLSPRAAVAGDVSPVSVATQPMTPRSPRSIQFSSPPAADRPRRTSPARPSAVATAKGWLGSALFWAVPFLLLIFCATSPPIMEAGRALLVDSSAAIAGPLRDCRKAVVDVHVAITAPIQPAITAAAPILASLSKSVSRRAAKIVFKARALAASAAASARDGDQPKTALTGRPPRPAWKSIQDRNRDTKTRPSPPTSDLALSRPASYPIFAAATALVILAAAVRARRRAAYRIRRTARTMATQVLATLSQSPDTPHPVHRVRDAFAPPHTFLPKVWAEVERIISTCDGVLRRRFVVDDEETDCWVAVSALVALGLDSEFDDAGDDVSWVGGEAEEVDLEGSEFDDKDEEDWDAA</sequence>
<feature type="compositionally biased region" description="Acidic residues" evidence="1">
    <location>
        <begin position="209"/>
        <end position="220"/>
    </location>
</feature>
<dbReference type="Proteomes" id="UP000269721">
    <property type="component" value="Unassembled WGS sequence"/>
</dbReference>
<feature type="region of interest" description="Disordered" evidence="1">
    <location>
        <begin position="614"/>
        <end position="657"/>
    </location>
</feature>
<evidence type="ECO:0000256" key="1">
    <source>
        <dbReference type="SAM" id="MobiDB-lite"/>
    </source>
</evidence>
<keyword evidence="2" id="KW-1133">Transmembrane helix</keyword>
<evidence type="ECO:0000313" key="4">
    <source>
        <dbReference type="Proteomes" id="UP000269721"/>
    </source>
</evidence>
<feature type="compositionally biased region" description="Basic and acidic residues" evidence="1">
    <location>
        <begin position="638"/>
        <end position="647"/>
    </location>
</feature>
<dbReference type="OrthoDB" id="2108436at2759"/>
<protein>
    <recommendedName>
        <fullName evidence="5">LEM-like domain-containing protein</fullName>
    </recommendedName>
</protein>
<feature type="transmembrane region" description="Helical" evidence="2">
    <location>
        <begin position="662"/>
        <end position="682"/>
    </location>
</feature>
<keyword evidence="2" id="KW-0812">Transmembrane</keyword>
<reference evidence="4" key="1">
    <citation type="journal article" date="2018" name="Nat. Microbiol.">
        <title>Leveraging single-cell genomics to expand the fungal tree of life.</title>
        <authorList>
            <person name="Ahrendt S.R."/>
            <person name="Quandt C.A."/>
            <person name="Ciobanu D."/>
            <person name="Clum A."/>
            <person name="Salamov A."/>
            <person name="Andreopoulos B."/>
            <person name="Cheng J.F."/>
            <person name="Woyke T."/>
            <person name="Pelin A."/>
            <person name="Henrissat B."/>
            <person name="Reynolds N.K."/>
            <person name="Benny G.L."/>
            <person name="Smith M.E."/>
            <person name="James T.Y."/>
            <person name="Grigoriev I.V."/>
        </authorList>
    </citation>
    <scope>NUCLEOTIDE SEQUENCE [LARGE SCALE GENOMIC DNA]</scope>
</reference>
<evidence type="ECO:0000313" key="3">
    <source>
        <dbReference type="EMBL" id="RKO93296.1"/>
    </source>
</evidence>
<feature type="compositionally biased region" description="Polar residues" evidence="1">
    <location>
        <begin position="474"/>
        <end position="490"/>
    </location>
</feature>
<dbReference type="InterPro" id="IPR011015">
    <property type="entry name" value="LEM/LEM-like_dom_sf"/>
</dbReference>
<dbReference type="AlphaFoldDB" id="A0A4P9WQY5"/>
<feature type="compositionally biased region" description="Polar residues" evidence="1">
    <location>
        <begin position="370"/>
        <end position="394"/>
    </location>
</feature>
<proteinExistence type="predicted"/>
<accession>A0A4P9WQY5</accession>
<evidence type="ECO:0008006" key="5">
    <source>
        <dbReference type="Google" id="ProtNLM"/>
    </source>
</evidence>
<keyword evidence="2" id="KW-0472">Membrane</keyword>
<name>A0A4P9WQY5_9FUNG</name>
<feature type="region of interest" description="Disordered" evidence="1">
    <location>
        <begin position="209"/>
        <end position="334"/>
    </location>
</feature>
<feature type="non-terminal residue" evidence="3">
    <location>
        <position position="811"/>
    </location>
</feature>
<gene>
    <name evidence="3" type="ORF">BDK51DRAFT_51519</name>
</gene>
<feature type="compositionally biased region" description="Acidic residues" evidence="1">
    <location>
        <begin position="244"/>
        <end position="253"/>
    </location>
</feature>
<dbReference type="EMBL" id="KZ994297">
    <property type="protein sequence ID" value="RKO93296.1"/>
    <property type="molecule type" value="Genomic_DNA"/>
</dbReference>